<dbReference type="EnsemblPlants" id="KEH18497">
    <property type="protein sequence ID" value="KEH18497"/>
    <property type="gene ID" value="MTR_8g021360"/>
</dbReference>
<accession>A0A072TM60</accession>
<sequence length="79" mass="9001">MATIFKMVSKSLQDPLSHLLSGFHYRTTHHLCPRTKLIVLVVRVCVKSSTWSDNVFISGGNPHLTSWFCGLCQTIFYLM</sequence>
<reference evidence="1 3" key="1">
    <citation type="journal article" date="2011" name="Nature">
        <title>The Medicago genome provides insight into the evolution of rhizobial symbioses.</title>
        <authorList>
            <person name="Young N.D."/>
            <person name="Debelle F."/>
            <person name="Oldroyd G.E."/>
            <person name="Geurts R."/>
            <person name="Cannon S.B."/>
            <person name="Udvardi M.K."/>
            <person name="Benedito V.A."/>
            <person name="Mayer K.F."/>
            <person name="Gouzy J."/>
            <person name="Schoof H."/>
            <person name="Van de Peer Y."/>
            <person name="Proost S."/>
            <person name="Cook D.R."/>
            <person name="Meyers B.C."/>
            <person name="Spannagl M."/>
            <person name="Cheung F."/>
            <person name="De Mita S."/>
            <person name="Krishnakumar V."/>
            <person name="Gundlach H."/>
            <person name="Zhou S."/>
            <person name="Mudge J."/>
            <person name="Bharti A.K."/>
            <person name="Murray J.D."/>
            <person name="Naoumkina M.A."/>
            <person name="Rosen B."/>
            <person name="Silverstein K.A."/>
            <person name="Tang H."/>
            <person name="Rombauts S."/>
            <person name="Zhao P.X."/>
            <person name="Zhou P."/>
            <person name="Barbe V."/>
            <person name="Bardou P."/>
            <person name="Bechner M."/>
            <person name="Bellec A."/>
            <person name="Berger A."/>
            <person name="Berges H."/>
            <person name="Bidwell S."/>
            <person name="Bisseling T."/>
            <person name="Choisne N."/>
            <person name="Couloux A."/>
            <person name="Denny R."/>
            <person name="Deshpande S."/>
            <person name="Dai X."/>
            <person name="Doyle J.J."/>
            <person name="Dudez A.M."/>
            <person name="Farmer A.D."/>
            <person name="Fouteau S."/>
            <person name="Franken C."/>
            <person name="Gibelin C."/>
            <person name="Gish J."/>
            <person name="Goldstein S."/>
            <person name="Gonzalez A.J."/>
            <person name="Green P.J."/>
            <person name="Hallab A."/>
            <person name="Hartog M."/>
            <person name="Hua A."/>
            <person name="Humphray S.J."/>
            <person name="Jeong D.H."/>
            <person name="Jing Y."/>
            <person name="Jocker A."/>
            <person name="Kenton S.M."/>
            <person name="Kim D.J."/>
            <person name="Klee K."/>
            <person name="Lai H."/>
            <person name="Lang C."/>
            <person name="Lin S."/>
            <person name="Macmil S.L."/>
            <person name="Magdelenat G."/>
            <person name="Matthews L."/>
            <person name="McCorrison J."/>
            <person name="Monaghan E.L."/>
            <person name="Mun J.H."/>
            <person name="Najar F.Z."/>
            <person name="Nicholson C."/>
            <person name="Noirot C."/>
            <person name="O'Bleness M."/>
            <person name="Paule C.R."/>
            <person name="Poulain J."/>
            <person name="Prion F."/>
            <person name="Qin B."/>
            <person name="Qu C."/>
            <person name="Retzel E.F."/>
            <person name="Riddle C."/>
            <person name="Sallet E."/>
            <person name="Samain S."/>
            <person name="Samson N."/>
            <person name="Sanders I."/>
            <person name="Saurat O."/>
            <person name="Scarpelli C."/>
            <person name="Schiex T."/>
            <person name="Segurens B."/>
            <person name="Severin A.J."/>
            <person name="Sherrier D.J."/>
            <person name="Shi R."/>
            <person name="Sims S."/>
            <person name="Singer S.R."/>
            <person name="Sinharoy S."/>
            <person name="Sterck L."/>
            <person name="Viollet A."/>
            <person name="Wang B.B."/>
            <person name="Wang K."/>
            <person name="Wang M."/>
            <person name="Wang X."/>
            <person name="Warfsmann J."/>
            <person name="Weissenbach J."/>
            <person name="White D.D."/>
            <person name="White J.D."/>
            <person name="Wiley G.B."/>
            <person name="Wincker P."/>
            <person name="Xing Y."/>
            <person name="Yang L."/>
            <person name="Yao Z."/>
            <person name="Ying F."/>
            <person name="Zhai J."/>
            <person name="Zhou L."/>
            <person name="Zuber A."/>
            <person name="Denarie J."/>
            <person name="Dixon R.A."/>
            <person name="May G.D."/>
            <person name="Schwartz D.C."/>
            <person name="Rogers J."/>
            <person name="Quetier F."/>
            <person name="Town C.D."/>
            <person name="Roe B.A."/>
        </authorList>
    </citation>
    <scope>NUCLEOTIDE SEQUENCE [LARGE SCALE GENOMIC DNA]</scope>
    <source>
        <strain evidence="1">A17</strain>
        <strain evidence="2 3">cv. Jemalong A17</strain>
    </source>
</reference>
<organism evidence="1 3">
    <name type="scientific">Medicago truncatula</name>
    <name type="common">Barrel medic</name>
    <name type="synonym">Medicago tribuloides</name>
    <dbReference type="NCBI Taxonomy" id="3880"/>
    <lineage>
        <taxon>Eukaryota</taxon>
        <taxon>Viridiplantae</taxon>
        <taxon>Streptophyta</taxon>
        <taxon>Embryophyta</taxon>
        <taxon>Tracheophyta</taxon>
        <taxon>Spermatophyta</taxon>
        <taxon>Magnoliopsida</taxon>
        <taxon>eudicotyledons</taxon>
        <taxon>Gunneridae</taxon>
        <taxon>Pentapetalae</taxon>
        <taxon>rosids</taxon>
        <taxon>fabids</taxon>
        <taxon>Fabales</taxon>
        <taxon>Fabaceae</taxon>
        <taxon>Papilionoideae</taxon>
        <taxon>50 kb inversion clade</taxon>
        <taxon>NPAAA clade</taxon>
        <taxon>Hologalegina</taxon>
        <taxon>IRL clade</taxon>
        <taxon>Trifolieae</taxon>
        <taxon>Medicago</taxon>
    </lineage>
</organism>
<evidence type="ECO:0000313" key="1">
    <source>
        <dbReference type="EMBL" id="KEH18497.1"/>
    </source>
</evidence>
<protein>
    <submittedName>
        <fullName evidence="1 2">Uncharacterized protein</fullName>
    </submittedName>
</protein>
<reference evidence="2" key="3">
    <citation type="submission" date="2015-04" db="UniProtKB">
        <authorList>
            <consortium name="EnsemblPlants"/>
        </authorList>
    </citation>
    <scope>IDENTIFICATION</scope>
    <source>
        <strain evidence="2">cv. Jemalong A17</strain>
    </source>
</reference>
<evidence type="ECO:0000313" key="3">
    <source>
        <dbReference type="Proteomes" id="UP000002051"/>
    </source>
</evidence>
<reference evidence="1 3" key="2">
    <citation type="journal article" date="2014" name="BMC Genomics">
        <title>An improved genome release (version Mt4.0) for the model legume Medicago truncatula.</title>
        <authorList>
            <person name="Tang H."/>
            <person name="Krishnakumar V."/>
            <person name="Bidwell S."/>
            <person name="Rosen B."/>
            <person name="Chan A."/>
            <person name="Zhou S."/>
            <person name="Gentzbittel L."/>
            <person name="Childs K.L."/>
            <person name="Yandell M."/>
            <person name="Gundlach H."/>
            <person name="Mayer K.F."/>
            <person name="Schwartz D.C."/>
            <person name="Town C.D."/>
        </authorList>
    </citation>
    <scope>GENOME REANNOTATION</scope>
    <source>
        <strain evidence="1">A17</strain>
        <strain evidence="2 3">cv. Jemalong A17</strain>
    </source>
</reference>
<proteinExistence type="predicted"/>
<dbReference type="AlphaFoldDB" id="A0A072TM60"/>
<evidence type="ECO:0000313" key="2">
    <source>
        <dbReference type="EnsemblPlants" id="KEH18497"/>
    </source>
</evidence>
<gene>
    <name evidence="1" type="ordered locus">MTR_8g021360</name>
</gene>
<dbReference type="EMBL" id="CM001224">
    <property type="protein sequence ID" value="KEH18497.1"/>
    <property type="molecule type" value="Genomic_DNA"/>
</dbReference>
<dbReference type="HOGENOM" id="CLU_170620_0_0_1"/>
<dbReference type="Proteomes" id="UP000002051">
    <property type="component" value="Chromosome 8"/>
</dbReference>
<keyword evidence="3" id="KW-1185">Reference proteome</keyword>
<name>A0A072TM60_MEDTR</name>